<dbReference type="OrthoDB" id="9803532at2"/>
<organism evidence="2 3">
    <name type="scientific">Paracoccus chinensis</name>
    <dbReference type="NCBI Taxonomy" id="525640"/>
    <lineage>
        <taxon>Bacteria</taxon>
        <taxon>Pseudomonadati</taxon>
        <taxon>Pseudomonadota</taxon>
        <taxon>Alphaproteobacteria</taxon>
        <taxon>Rhodobacterales</taxon>
        <taxon>Paracoccaceae</taxon>
        <taxon>Paracoccus</taxon>
    </lineage>
</organism>
<dbReference type="AlphaFoldDB" id="A0A1G9LMV3"/>
<dbReference type="Proteomes" id="UP000199555">
    <property type="component" value="Unassembled WGS sequence"/>
</dbReference>
<accession>A0A1G9LMV3</accession>
<gene>
    <name evidence="2" type="ORF">SAMN04487971_11544</name>
</gene>
<reference evidence="3" key="1">
    <citation type="submission" date="2016-10" db="EMBL/GenBank/DDBJ databases">
        <authorList>
            <person name="Varghese N."/>
            <person name="Submissions S."/>
        </authorList>
    </citation>
    <scope>NUCLEOTIDE SEQUENCE [LARGE SCALE GENOMIC DNA]</scope>
    <source>
        <strain evidence="3">CGMCC 1.7655</strain>
    </source>
</reference>
<dbReference type="STRING" id="525640.SAMN04487971_11544"/>
<protein>
    <submittedName>
        <fullName evidence="2">Uncharacterized conserved protein, Alpha-E superfamily</fullName>
    </submittedName>
</protein>
<sequence length="320" mass="35704">MLSRAAENIYWMARYLERAENTARLLSVQTETRLDHPDPAEAAWDTVLSVTGTSGDFRNHGLDCSEQAVAEFLLNDPRNPSSVFSICARARENTRTLLEILPRESWEEINRLHQLTAEPDIAASRRRSEHLREIIGRIQALTGLFLGGMNDDEGYAFLRLGRAIERADFATRVMLGNFHVIEQGTDDSQVIRGADWVGVLKSLTAFQMFRRAVQGPVTGPRVVRFLTCSSVFPRSIAYCTQEIRQSLARLPRSEPIAAAVDRLSSGLVSEFCVSDEERDASPLLARLQSELAELHGMISADYFTLRASAPPRGQRQGQSA</sequence>
<feature type="domain" description="DUF403" evidence="1">
    <location>
        <begin position="1"/>
        <end position="303"/>
    </location>
</feature>
<evidence type="ECO:0000313" key="2">
    <source>
        <dbReference type="EMBL" id="SDL62825.1"/>
    </source>
</evidence>
<proteinExistence type="predicted"/>
<dbReference type="InterPro" id="IPR007296">
    <property type="entry name" value="DUF403"/>
</dbReference>
<evidence type="ECO:0000313" key="3">
    <source>
        <dbReference type="Proteomes" id="UP000199555"/>
    </source>
</evidence>
<dbReference type="InterPro" id="IPR051680">
    <property type="entry name" value="ATP-dep_Glu-Cys_Ligase-2"/>
</dbReference>
<dbReference type="RefSeq" id="WP_090756941.1">
    <property type="nucleotide sequence ID" value="NZ_FNGE01000015.1"/>
</dbReference>
<dbReference type="PANTHER" id="PTHR34595">
    <property type="entry name" value="BLR5612 PROTEIN"/>
    <property type="match status" value="1"/>
</dbReference>
<keyword evidence="3" id="KW-1185">Reference proteome</keyword>
<dbReference type="Pfam" id="PF04168">
    <property type="entry name" value="Alpha-E"/>
    <property type="match status" value="1"/>
</dbReference>
<dbReference type="EMBL" id="FNGE01000015">
    <property type="protein sequence ID" value="SDL62825.1"/>
    <property type="molecule type" value="Genomic_DNA"/>
</dbReference>
<evidence type="ECO:0000259" key="1">
    <source>
        <dbReference type="Pfam" id="PF04168"/>
    </source>
</evidence>
<dbReference type="PANTHER" id="PTHR34595:SF7">
    <property type="entry name" value="SLL1039 PROTEIN"/>
    <property type="match status" value="1"/>
</dbReference>
<name>A0A1G9LMV3_9RHOB</name>